<dbReference type="Proteomes" id="UP001499979">
    <property type="component" value="Unassembled WGS sequence"/>
</dbReference>
<dbReference type="PROSITE" id="PS50122">
    <property type="entry name" value="CHEB"/>
    <property type="match status" value="1"/>
</dbReference>
<dbReference type="PROSITE" id="PS50110">
    <property type="entry name" value="RESPONSE_REGULATORY"/>
    <property type="match status" value="1"/>
</dbReference>
<comment type="catalytic activity">
    <reaction evidence="3">
        <text>L-glutaminyl-[protein] + H2O = L-glutamyl-[protein] + NH4(+)</text>
        <dbReference type="Rhea" id="RHEA:16441"/>
        <dbReference type="Rhea" id="RHEA-COMP:10207"/>
        <dbReference type="Rhea" id="RHEA-COMP:10208"/>
        <dbReference type="ChEBI" id="CHEBI:15377"/>
        <dbReference type="ChEBI" id="CHEBI:28938"/>
        <dbReference type="ChEBI" id="CHEBI:29973"/>
        <dbReference type="ChEBI" id="CHEBI:30011"/>
        <dbReference type="EC" id="3.5.1.44"/>
    </reaction>
</comment>
<feature type="domain" description="CheB-type methylesterase" evidence="8">
    <location>
        <begin position="161"/>
        <end position="353"/>
    </location>
</feature>
<dbReference type="InterPro" id="IPR001789">
    <property type="entry name" value="Sig_transdc_resp-reg_receiver"/>
</dbReference>
<keyword evidence="3 4" id="KW-0145">Chemotaxis</keyword>
<evidence type="ECO:0000259" key="8">
    <source>
        <dbReference type="PROSITE" id="PS50122"/>
    </source>
</evidence>
<dbReference type="EC" id="3.5.1.44" evidence="3"/>
<dbReference type="NCBIfam" id="NF001965">
    <property type="entry name" value="PRK00742.1"/>
    <property type="match status" value="1"/>
</dbReference>
<protein>
    <recommendedName>
        <fullName evidence="3">Protein-glutamate methylesterase/protein-glutamine glutaminase</fullName>
        <ecNumber evidence="3">3.1.1.61</ecNumber>
        <ecNumber evidence="3">3.5.1.44</ecNumber>
    </recommendedName>
</protein>
<evidence type="ECO:0000256" key="2">
    <source>
        <dbReference type="ARBA" id="ARBA00048267"/>
    </source>
</evidence>
<dbReference type="EMBL" id="BAAAJE010000004">
    <property type="protein sequence ID" value="GAA1133477.1"/>
    <property type="molecule type" value="Genomic_DNA"/>
</dbReference>
<feature type="active site" evidence="3 4">
    <location>
        <position position="295"/>
    </location>
</feature>
<comment type="caution">
    <text evidence="9">The sequence shown here is derived from an EMBL/GenBank/DDBJ whole genome shotgun (WGS) entry which is preliminary data.</text>
</comment>
<accession>A0ABP4EXU1</accession>
<dbReference type="Gene3D" id="3.40.50.180">
    <property type="entry name" value="Methylesterase CheB, C-terminal domain"/>
    <property type="match status" value="1"/>
</dbReference>
<comment type="similarity">
    <text evidence="3">Belongs to the CheB family.</text>
</comment>
<evidence type="ECO:0000256" key="5">
    <source>
        <dbReference type="PROSITE-ProRule" id="PRU00169"/>
    </source>
</evidence>
<dbReference type="PANTHER" id="PTHR42872">
    <property type="entry name" value="PROTEIN-GLUTAMATE METHYLESTERASE/PROTEIN-GLUTAMINE GLUTAMINASE"/>
    <property type="match status" value="1"/>
</dbReference>
<dbReference type="SMART" id="SM00448">
    <property type="entry name" value="REC"/>
    <property type="match status" value="1"/>
</dbReference>
<evidence type="ECO:0000313" key="9">
    <source>
        <dbReference type="EMBL" id="GAA1133477.1"/>
    </source>
</evidence>
<feature type="modified residue" description="4-aspartylphosphate" evidence="3 5">
    <location>
        <position position="56"/>
    </location>
</feature>
<keyword evidence="1 3" id="KW-0378">Hydrolase</keyword>
<feature type="domain" description="Response regulatory" evidence="7">
    <location>
        <begin position="5"/>
        <end position="123"/>
    </location>
</feature>
<evidence type="ECO:0000256" key="4">
    <source>
        <dbReference type="PROSITE-ProRule" id="PRU00050"/>
    </source>
</evidence>
<keyword evidence="3" id="KW-0963">Cytoplasm</keyword>
<dbReference type="Pfam" id="PF01339">
    <property type="entry name" value="CheB_methylest"/>
    <property type="match status" value="1"/>
</dbReference>
<dbReference type="SUPFAM" id="SSF52172">
    <property type="entry name" value="CheY-like"/>
    <property type="match status" value="1"/>
</dbReference>
<evidence type="ECO:0000259" key="7">
    <source>
        <dbReference type="PROSITE" id="PS50110"/>
    </source>
</evidence>
<comment type="function">
    <text evidence="3">Involved in chemotaxis. Part of a chemotaxis signal transduction system that modulates chemotaxis in response to various stimuli. Catalyzes the demethylation of specific methylglutamate residues introduced into the chemoreceptors (methyl-accepting chemotaxis proteins or MCP) by CheR. Also mediates the irreversible deamidation of specific glutamine residues to glutamic acid.</text>
</comment>
<comment type="domain">
    <text evidence="3">Contains a C-terminal catalytic domain, and an N-terminal region which modulates catalytic activity.</text>
</comment>
<name>A0ABP4EXU1_9ACTN</name>
<dbReference type="RefSeq" id="WP_343906557.1">
    <property type="nucleotide sequence ID" value="NZ_BAAAJE010000004.1"/>
</dbReference>
<dbReference type="SUPFAM" id="SSF52738">
    <property type="entry name" value="Methylesterase CheB, C-terminal domain"/>
    <property type="match status" value="1"/>
</dbReference>
<dbReference type="PIRSF" id="PIRSF000876">
    <property type="entry name" value="RR_chemtxs_CheB"/>
    <property type="match status" value="1"/>
</dbReference>
<dbReference type="EC" id="3.1.1.61" evidence="3"/>
<comment type="catalytic activity">
    <reaction evidence="2 3">
        <text>[protein]-L-glutamate 5-O-methyl ester + H2O = L-glutamyl-[protein] + methanol + H(+)</text>
        <dbReference type="Rhea" id="RHEA:23236"/>
        <dbReference type="Rhea" id="RHEA-COMP:10208"/>
        <dbReference type="Rhea" id="RHEA-COMP:10311"/>
        <dbReference type="ChEBI" id="CHEBI:15377"/>
        <dbReference type="ChEBI" id="CHEBI:15378"/>
        <dbReference type="ChEBI" id="CHEBI:17790"/>
        <dbReference type="ChEBI" id="CHEBI:29973"/>
        <dbReference type="ChEBI" id="CHEBI:82795"/>
        <dbReference type="EC" id="3.1.1.61"/>
    </reaction>
</comment>
<keyword evidence="3 5" id="KW-0597">Phosphoprotein</keyword>
<reference evidence="10" key="1">
    <citation type="journal article" date="2019" name="Int. J. Syst. Evol. Microbiol.">
        <title>The Global Catalogue of Microorganisms (GCM) 10K type strain sequencing project: providing services to taxonomists for standard genome sequencing and annotation.</title>
        <authorList>
            <consortium name="The Broad Institute Genomics Platform"/>
            <consortium name="The Broad Institute Genome Sequencing Center for Infectious Disease"/>
            <person name="Wu L."/>
            <person name="Ma J."/>
        </authorList>
    </citation>
    <scope>NUCLEOTIDE SEQUENCE [LARGE SCALE GENOMIC DNA]</scope>
    <source>
        <strain evidence="10">JCM 11813</strain>
    </source>
</reference>
<dbReference type="InterPro" id="IPR035909">
    <property type="entry name" value="CheB_C"/>
</dbReference>
<proteinExistence type="inferred from homology"/>
<dbReference type="CDD" id="cd16432">
    <property type="entry name" value="CheB_Rec"/>
    <property type="match status" value="1"/>
</dbReference>
<feature type="region of interest" description="Disordered" evidence="6">
    <location>
        <begin position="132"/>
        <end position="152"/>
    </location>
</feature>
<dbReference type="HAMAP" id="MF_00099">
    <property type="entry name" value="CheB_chemtxs"/>
    <property type="match status" value="1"/>
</dbReference>
<feature type="active site" evidence="3 4">
    <location>
        <position position="173"/>
    </location>
</feature>
<dbReference type="InterPro" id="IPR011006">
    <property type="entry name" value="CheY-like_superfamily"/>
</dbReference>
<sequence length="364" mass="37447">MTRIRVLVADDSVVIRKIVSDLLAQDPDIEVVGTAVNGRACLQKVAHLQPDVVTMDVEMPEMDGIEAVRRLRESGSRIPVIMFSTLTERGASATLDALAAGASDYVPKPANVGSVGRSMEQVRDALIPRIKSLVPRPGTPTGTGTPVAPVASPLRPPAAPPAGGHRLLVIGSSTGGPDALTRLLGDLPRLPVPIAVVQHMPPVFTRQFAARLDRQLDVDVVEASHGEPLRPGTVTIAPGDHHLEVVATAGGLATRLTQAPPENYCRPAVDVLFRSAVGAVGLAVLAVVLTGMGSDGCKGAATIVDAGGSVLVQDQATSVVWGMPGAVAGAGLAEQVLPLDRIAPAVVRRLAAPHPVVAAAGVRA</sequence>
<evidence type="ECO:0000256" key="3">
    <source>
        <dbReference type="HAMAP-Rule" id="MF_00099"/>
    </source>
</evidence>
<organism evidence="9 10">
    <name type="scientific">Nocardioides aquiterrae</name>
    <dbReference type="NCBI Taxonomy" id="203799"/>
    <lineage>
        <taxon>Bacteria</taxon>
        <taxon>Bacillati</taxon>
        <taxon>Actinomycetota</taxon>
        <taxon>Actinomycetes</taxon>
        <taxon>Propionibacteriales</taxon>
        <taxon>Nocardioidaceae</taxon>
        <taxon>Nocardioides</taxon>
    </lineage>
</organism>
<gene>
    <name evidence="3" type="primary">cheB</name>
    <name evidence="9" type="ORF">GCM10009606_12010</name>
</gene>
<comment type="PTM">
    <text evidence="3">Phosphorylated by CheA. Phosphorylation of the N-terminal regulatory domain activates the methylesterase activity.</text>
</comment>
<keyword evidence="10" id="KW-1185">Reference proteome</keyword>
<evidence type="ECO:0000256" key="6">
    <source>
        <dbReference type="SAM" id="MobiDB-lite"/>
    </source>
</evidence>
<dbReference type="InterPro" id="IPR000673">
    <property type="entry name" value="Sig_transdc_resp-reg_Me-estase"/>
</dbReference>
<evidence type="ECO:0000313" key="10">
    <source>
        <dbReference type="Proteomes" id="UP001499979"/>
    </source>
</evidence>
<evidence type="ECO:0000256" key="1">
    <source>
        <dbReference type="ARBA" id="ARBA00022801"/>
    </source>
</evidence>
<comment type="subcellular location">
    <subcellularLocation>
        <location evidence="3">Cytoplasm</location>
    </subcellularLocation>
</comment>
<dbReference type="CDD" id="cd17541">
    <property type="entry name" value="REC_CheB-like"/>
    <property type="match status" value="1"/>
</dbReference>
<feature type="compositionally biased region" description="Low complexity" evidence="6">
    <location>
        <begin position="139"/>
        <end position="152"/>
    </location>
</feature>
<dbReference type="PANTHER" id="PTHR42872:SF3">
    <property type="entry name" value="PROTEIN-GLUTAMATE METHYLESTERASE_PROTEIN-GLUTAMINE GLUTAMINASE 1"/>
    <property type="match status" value="1"/>
</dbReference>
<dbReference type="Pfam" id="PF00072">
    <property type="entry name" value="Response_reg"/>
    <property type="match status" value="1"/>
</dbReference>
<feature type="active site" evidence="3 4">
    <location>
        <position position="199"/>
    </location>
</feature>
<dbReference type="InterPro" id="IPR008248">
    <property type="entry name" value="CheB-like"/>
</dbReference>
<dbReference type="Gene3D" id="3.40.50.2300">
    <property type="match status" value="1"/>
</dbReference>